<dbReference type="InterPro" id="IPR038330">
    <property type="entry name" value="TspO/MBR-related_sf"/>
</dbReference>
<evidence type="ECO:0000256" key="4">
    <source>
        <dbReference type="ARBA" id="ARBA00022989"/>
    </source>
</evidence>
<dbReference type="InterPro" id="IPR004307">
    <property type="entry name" value="TspO_MBR"/>
</dbReference>
<evidence type="ECO:0000313" key="9">
    <source>
        <dbReference type="EMBL" id="CAB9507234.1"/>
    </source>
</evidence>
<accession>A0A9N8DRE2</accession>
<feature type="transmembrane region" description="Helical" evidence="7">
    <location>
        <begin position="179"/>
        <end position="197"/>
    </location>
</feature>
<dbReference type="GO" id="GO:0016020">
    <property type="term" value="C:membrane"/>
    <property type="evidence" value="ECO:0007669"/>
    <property type="project" value="UniProtKB-SubCell"/>
</dbReference>
<dbReference type="AlphaFoldDB" id="A0A9N8DRE2"/>
<evidence type="ECO:0000256" key="1">
    <source>
        <dbReference type="ARBA" id="ARBA00004141"/>
    </source>
</evidence>
<dbReference type="EMBL" id="CAICTM010000297">
    <property type="protein sequence ID" value="CAB9507234.1"/>
    <property type="molecule type" value="Genomic_DNA"/>
</dbReference>
<evidence type="ECO:0000256" key="5">
    <source>
        <dbReference type="ARBA" id="ARBA00023136"/>
    </source>
</evidence>
<keyword evidence="5 7" id="KW-0472">Membrane</keyword>
<sequence length="200" mass="21860">MRKVGAILLLVLALQLALSSAIPTPFASFVSKKKARSAPRQQISKGTKQETPKAVNSAKGATTRPPVDFKAIGKYVGSLAVQMSALFLVWSCIDTVVTAVPNGEGLPRWTNTILFYALNLLSSKFNPLPKVSEGSYASPGRKRPSWTPPGWVFAVMWPFFVFGTRAYTMALIVEKVGYYANPITMSLMLHLGFATLWNSM</sequence>
<evidence type="ECO:0000256" key="6">
    <source>
        <dbReference type="SAM" id="MobiDB-lite"/>
    </source>
</evidence>
<keyword evidence="8" id="KW-0732">Signal</keyword>
<keyword evidence="4 7" id="KW-1133">Transmembrane helix</keyword>
<keyword evidence="10" id="KW-1185">Reference proteome</keyword>
<protein>
    <submittedName>
        <fullName evidence="9">TspO/MBR family</fullName>
    </submittedName>
</protein>
<dbReference type="Pfam" id="PF03073">
    <property type="entry name" value="TspO_MBR"/>
    <property type="match status" value="1"/>
</dbReference>
<proteinExistence type="inferred from homology"/>
<comment type="caution">
    <text evidence="9">The sequence shown here is derived from an EMBL/GenBank/DDBJ whole genome shotgun (WGS) entry which is preliminary data.</text>
</comment>
<name>A0A9N8DRE2_9STRA</name>
<dbReference type="Gene3D" id="1.20.1260.100">
    <property type="entry name" value="TspO/MBR protein"/>
    <property type="match status" value="1"/>
</dbReference>
<comment type="similarity">
    <text evidence="2">Belongs to the TspO/BZRP family.</text>
</comment>
<organism evidence="9 10">
    <name type="scientific">Seminavis robusta</name>
    <dbReference type="NCBI Taxonomy" id="568900"/>
    <lineage>
        <taxon>Eukaryota</taxon>
        <taxon>Sar</taxon>
        <taxon>Stramenopiles</taxon>
        <taxon>Ochrophyta</taxon>
        <taxon>Bacillariophyta</taxon>
        <taxon>Bacillariophyceae</taxon>
        <taxon>Bacillariophycidae</taxon>
        <taxon>Naviculales</taxon>
        <taxon>Naviculaceae</taxon>
        <taxon>Seminavis</taxon>
    </lineage>
</organism>
<evidence type="ECO:0000256" key="8">
    <source>
        <dbReference type="SAM" id="SignalP"/>
    </source>
</evidence>
<evidence type="ECO:0000313" key="10">
    <source>
        <dbReference type="Proteomes" id="UP001153069"/>
    </source>
</evidence>
<dbReference type="OrthoDB" id="8841220at2759"/>
<gene>
    <name evidence="9" type="ORF">SEMRO_298_G111110.1</name>
</gene>
<feature type="region of interest" description="Disordered" evidence="6">
    <location>
        <begin position="37"/>
        <end position="62"/>
    </location>
</feature>
<feature type="transmembrane region" description="Helical" evidence="7">
    <location>
        <begin position="79"/>
        <end position="100"/>
    </location>
</feature>
<reference evidence="9" key="1">
    <citation type="submission" date="2020-06" db="EMBL/GenBank/DDBJ databases">
        <authorList>
            <consortium name="Plant Systems Biology data submission"/>
        </authorList>
    </citation>
    <scope>NUCLEOTIDE SEQUENCE</scope>
    <source>
        <strain evidence="9">D6</strain>
    </source>
</reference>
<dbReference type="Proteomes" id="UP001153069">
    <property type="component" value="Unassembled WGS sequence"/>
</dbReference>
<feature type="chain" id="PRO_5040391894" evidence="8">
    <location>
        <begin position="22"/>
        <end position="200"/>
    </location>
</feature>
<feature type="signal peptide" evidence="8">
    <location>
        <begin position="1"/>
        <end position="21"/>
    </location>
</feature>
<evidence type="ECO:0000256" key="2">
    <source>
        <dbReference type="ARBA" id="ARBA00007524"/>
    </source>
</evidence>
<evidence type="ECO:0000256" key="3">
    <source>
        <dbReference type="ARBA" id="ARBA00022692"/>
    </source>
</evidence>
<keyword evidence="3 7" id="KW-0812">Transmembrane</keyword>
<evidence type="ECO:0000256" key="7">
    <source>
        <dbReference type="SAM" id="Phobius"/>
    </source>
</evidence>
<comment type="subcellular location">
    <subcellularLocation>
        <location evidence="1">Membrane</location>
        <topology evidence="1">Multi-pass membrane protein</topology>
    </subcellularLocation>
</comment>
<feature type="transmembrane region" description="Helical" evidence="7">
    <location>
        <begin position="151"/>
        <end position="173"/>
    </location>
</feature>